<name>A0A6J5LBD5_9CAUD</name>
<keyword evidence="3" id="KW-0472">Membrane</keyword>
<feature type="region of interest" description="Disordered" evidence="2">
    <location>
        <begin position="582"/>
        <end position="603"/>
    </location>
</feature>
<dbReference type="Pfam" id="PF20155">
    <property type="entry name" value="TMP_3"/>
    <property type="match status" value="1"/>
</dbReference>
<accession>A0A6J5LBD5</accession>
<evidence type="ECO:0000256" key="2">
    <source>
        <dbReference type="SAM" id="MobiDB-lite"/>
    </source>
</evidence>
<dbReference type="InterPro" id="IPR013491">
    <property type="entry name" value="Tape_meas_N"/>
</dbReference>
<feature type="transmembrane region" description="Helical" evidence="3">
    <location>
        <begin position="321"/>
        <end position="346"/>
    </location>
</feature>
<evidence type="ECO:0000256" key="1">
    <source>
        <dbReference type="ARBA" id="ARBA00022465"/>
    </source>
</evidence>
<sequence>MSTDIATLGIKVDSSDVRNASGELKILVEVGTKAEKATDGLKDSFGGLKAALAGLGLGALAKEAIDLADTYSNIQGRLSLVTSGSAELASVTDKLFDSAQRARVGFEATTDLYSSLARSTKSLGTSQTDLLQVTETINKALIVSGASAATAEGALTQLGQGFASGTLRGDELNAVLEGTPRLAQAIADGMGVTVGQLRALGAEGKITGETVFNALKSQKDAIETEFAKMPTTVAQSFVQLRNEILKYVGETNSASGVTTVLAGGVSLLAKNLDIVVPIVATLAIGLGVGFVTSAVAARIAAVETGGALVAMGAAARGAGSALLGAFGGPIGLAITAVTVGIGAFAAESARAGNIVDTVNRSYDEMQKRLNAAKLAADSAAGGSSGVGSAAKGAVPGVDSLTGAVKALADNLYRQADAAKKARIEMAANALAEARKNEMAASELVGNVRGTRANEFRRGDFLNNAGVIGGAIVAKGRSILSGGRTDKEAEDAYARSVRVSLQAKKELDAAYQSSNSAISGTSNINAAEIKKLQEQVKDLRQIRGSLSGKELKRVDSKIAAGERKIQLLGSGAAEDAVNAAVGSGGGGGRSGGKSDAQREYEQSVEASKRYVEQLQNETAAIGKTAIEQRLLDAEREAAKAPTEALRQQILAEANAWANATLAQEINESVRKTLTEAIEREARASQDAQNAGKQLTDQIEFEAGLQRMSAEQRAVAIATRDMETKGIKEGTVAWMLYSDAILGAARTKGALEGRADEAAAVADHMRAVNDNVRAATDSFGQLFGTAGEGFASLIQVVSDYAEASAEAEARIADARARYGADSVQAKQAEADAAEQAASREMAAYGQVIHGVKGLFKEKSTAYKVMEGVEKAYAAVRLALAVKDIFFETARTTAVVAGSGARIAADTAETGTSVLNSGVRAAAHGVEAIARAIASLPFPLNIAAGVATAAALIGFGVKVFGGGGGGGGASAQAEKEPAKPYDYANTDSPYSVMQTQPGYGAGSRNVGYANDNRSSQPAANNNGMTISFGAVTVNADGANSETVNQLRTVLQEHQEETVEKARKAVQNDRVNGYGRQQIGGVN</sequence>
<dbReference type="EMBL" id="LR796252">
    <property type="protein sequence ID" value="CAB4131774.1"/>
    <property type="molecule type" value="Genomic_DNA"/>
</dbReference>
<evidence type="ECO:0000256" key="3">
    <source>
        <dbReference type="SAM" id="Phobius"/>
    </source>
</evidence>
<feature type="compositionally biased region" description="Basic and acidic residues" evidence="2">
    <location>
        <begin position="594"/>
        <end position="603"/>
    </location>
</feature>
<feature type="transmembrane region" description="Helical" evidence="3">
    <location>
        <begin position="274"/>
        <end position="300"/>
    </location>
</feature>
<keyword evidence="1" id="KW-1245">Viral tail assembly</keyword>
<feature type="domain" description="Tape measure protein N-terminal" evidence="4">
    <location>
        <begin position="62"/>
        <end position="252"/>
    </location>
</feature>
<keyword evidence="3" id="KW-0812">Transmembrane</keyword>
<evidence type="ECO:0000259" key="4">
    <source>
        <dbReference type="Pfam" id="PF20155"/>
    </source>
</evidence>
<proteinExistence type="predicted"/>
<evidence type="ECO:0000313" key="5">
    <source>
        <dbReference type="EMBL" id="CAB4131774.1"/>
    </source>
</evidence>
<keyword evidence="3" id="KW-1133">Transmembrane helix</keyword>
<dbReference type="NCBIfam" id="TIGR02675">
    <property type="entry name" value="tape_meas_nterm"/>
    <property type="match status" value="1"/>
</dbReference>
<dbReference type="GO" id="GO:0098003">
    <property type="term" value="P:viral tail assembly"/>
    <property type="evidence" value="ECO:0007669"/>
    <property type="project" value="UniProtKB-KW"/>
</dbReference>
<protein>
    <submittedName>
        <fullName evidence="5">Caudovirus, tape measure, N-terminal</fullName>
    </submittedName>
</protein>
<organism evidence="5">
    <name type="scientific">uncultured Caudovirales phage</name>
    <dbReference type="NCBI Taxonomy" id="2100421"/>
    <lineage>
        <taxon>Viruses</taxon>
        <taxon>Duplodnaviria</taxon>
        <taxon>Heunggongvirae</taxon>
        <taxon>Uroviricota</taxon>
        <taxon>Caudoviricetes</taxon>
        <taxon>Peduoviridae</taxon>
        <taxon>Maltschvirus</taxon>
        <taxon>Maltschvirus maltsch</taxon>
    </lineage>
</organism>
<reference evidence="5" key="1">
    <citation type="submission" date="2020-04" db="EMBL/GenBank/DDBJ databases">
        <authorList>
            <person name="Chiriac C."/>
            <person name="Salcher M."/>
            <person name="Ghai R."/>
            <person name="Kavagutti S V."/>
        </authorList>
    </citation>
    <scope>NUCLEOTIDE SEQUENCE</scope>
</reference>
<keyword evidence="1" id="KW-1188">Viral release from host cell</keyword>
<gene>
    <name evidence="5" type="ORF">UFOVP131_45</name>
</gene>